<evidence type="ECO:0000313" key="1">
    <source>
        <dbReference type="EMBL" id="EOQ01000.1"/>
    </source>
</evidence>
<name>A0A9W5VPF1_BACCE</name>
<dbReference type="Proteomes" id="UP000014028">
    <property type="component" value="Unassembled WGS sequence"/>
</dbReference>
<proteinExistence type="predicted"/>
<sequence>MRRLGFLTRSQLQRIHQLGKTRNTNRILSEIDDYVIHYREGYDTVYYLSKLGREYVQAKRQLRKNQFVGHVLMRNEWFIYAGMPSHWKNEVKIGDATETRICDTLYEENGYLKILEVDRLQKMSENRIKAQSYYGMYKRGAATRKLGYFPTVVWLTCTELRRKQLKGICNELGLPSEVYTLEDIQ</sequence>
<protein>
    <recommendedName>
        <fullName evidence="3">Replication-relaxation</fullName>
    </recommendedName>
</protein>
<dbReference type="EMBL" id="AHFK01000113">
    <property type="protein sequence ID" value="EOQ01000.1"/>
    <property type="molecule type" value="Genomic_DNA"/>
</dbReference>
<comment type="caution">
    <text evidence="1">The sequence shown here is derived from an EMBL/GenBank/DDBJ whole genome shotgun (WGS) entry which is preliminary data.</text>
</comment>
<reference evidence="1 2" key="1">
    <citation type="submission" date="2012-12" db="EMBL/GenBank/DDBJ databases">
        <title>The Genome Sequence of Bacillus cereus VD184.</title>
        <authorList>
            <consortium name="The Broad Institute Genome Sequencing Platform"/>
            <consortium name="The Broad Institute Genome Sequencing Center for Infectious Disease"/>
            <person name="Feldgarden M."/>
            <person name="Van der Auwera G.A."/>
            <person name="Mahillon J."/>
            <person name="Duprez V."/>
            <person name="Timmery S."/>
            <person name="Mattelet C."/>
            <person name="Dierick K."/>
            <person name="Sun M."/>
            <person name="Yu Z."/>
            <person name="Zhu L."/>
            <person name="Hu X."/>
            <person name="Shank E.B."/>
            <person name="Swiecicka I."/>
            <person name="Hansen B.M."/>
            <person name="Andrup L."/>
            <person name="Walker B."/>
            <person name="Young S.K."/>
            <person name="Zeng Q."/>
            <person name="Gargeya S."/>
            <person name="Fitzgerald M."/>
            <person name="Haas B."/>
            <person name="Abouelleil A."/>
            <person name="Alvarado L."/>
            <person name="Arachchi H.M."/>
            <person name="Berlin A.M."/>
            <person name="Chapman S.B."/>
            <person name="Dewar J."/>
            <person name="Goldberg J."/>
            <person name="Griggs A."/>
            <person name="Gujja S."/>
            <person name="Hansen M."/>
            <person name="Howarth C."/>
            <person name="Imamovic A."/>
            <person name="Larimer J."/>
            <person name="McCowan C."/>
            <person name="Murphy C."/>
            <person name="Neiman D."/>
            <person name="Pearson M."/>
            <person name="Priest M."/>
            <person name="Roberts A."/>
            <person name="Saif S."/>
            <person name="Shea T."/>
            <person name="Sisk P."/>
            <person name="Sykes S."/>
            <person name="Wortman J."/>
            <person name="Nusbaum C."/>
            <person name="Birren B."/>
        </authorList>
    </citation>
    <scope>NUCLEOTIDE SEQUENCE [LARGE SCALE GENOMIC DNA]</scope>
    <source>
        <strain evidence="1 2">VD184</strain>
    </source>
</reference>
<gene>
    <name evidence="1" type="ORF">IKC_06198</name>
</gene>
<dbReference type="RefSeq" id="WP_016124124.1">
    <property type="nucleotide sequence ID" value="NZ_KB976852.1"/>
</dbReference>
<accession>A0A9W5VPF1</accession>
<organism evidence="1 2">
    <name type="scientific">Bacillus cereus VD184</name>
    <dbReference type="NCBI Taxonomy" id="1053242"/>
    <lineage>
        <taxon>Bacteria</taxon>
        <taxon>Bacillati</taxon>
        <taxon>Bacillota</taxon>
        <taxon>Bacilli</taxon>
        <taxon>Bacillales</taxon>
        <taxon>Bacillaceae</taxon>
        <taxon>Bacillus</taxon>
        <taxon>Bacillus cereus group</taxon>
    </lineage>
</organism>
<dbReference type="AlphaFoldDB" id="A0A9W5VPF1"/>
<evidence type="ECO:0000313" key="2">
    <source>
        <dbReference type="Proteomes" id="UP000014028"/>
    </source>
</evidence>
<dbReference type="InterPro" id="IPR025855">
    <property type="entry name" value="Replic_Relax"/>
</dbReference>
<dbReference type="Pfam" id="PF13814">
    <property type="entry name" value="Replic_Relax"/>
    <property type="match status" value="1"/>
</dbReference>
<evidence type="ECO:0008006" key="3">
    <source>
        <dbReference type="Google" id="ProtNLM"/>
    </source>
</evidence>